<evidence type="ECO:0000256" key="10">
    <source>
        <dbReference type="ARBA" id="ARBA00022989"/>
    </source>
</evidence>
<dbReference type="GO" id="GO:0008863">
    <property type="term" value="F:formate dehydrogenase (NAD+) activity"/>
    <property type="evidence" value="ECO:0007669"/>
    <property type="project" value="InterPro"/>
</dbReference>
<evidence type="ECO:0000313" key="16">
    <source>
        <dbReference type="Proteomes" id="UP001063350"/>
    </source>
</evidence>
<dbReference type="InterPro" id="IPR016174">
    <property type="entry name" value="Di-haem_cyt_TM"/>
</dbReference>
<dbReference type="EMBL" id="AP024233">
    <property type="protein sequence ID" value="BCO08382.1"/>
    <property type="molecule type" value="Genomic_DNA"/>
</dbReference>
<dbReference type="GO" id="GO:0009061">
    <property type="term" value="P:anaerobic respiration"/>
    <property type="evidence" value="ECO:0007669"/>
    <property type="project" value="TreeGrafter"/>
</dbReference>
<evidence type="ECO:0000256" key="4">
    <source>
        <dbReference type="ARBA" id="ARBA00022448"/>
    </source>
</evidence>
<keyword evidence="11" id="KW-0408">Iron</keyword>
<protein>
    <submittedName>
        <fullName evidence="15">Formate dehydrogenase subunit gamma</fullName>
    </submittedName>
</protein>
<dbReference type="Pfam" id="PF01292">
    <property type="entry name" value="Ni_hydr_CYTB"/>
    <property type="match status" value="1"/>
</dbReference>
<dbReference type="InterPro" id="IPR011577">
    <property type="entry name" value="Cyt_b561_bac/Ni-Hgenase"/>
</dbReference>
<feature type="transmembrane region" description="Helical" evidence="13">
    <location>
        <begin position="238"/>
        <end position="262"/>
    </location>
</feature>
<proteinExistence type="inferred from homology"/>
<evidence type="ECO:0000256" key="7">
    <source>
        <dbReference type="ARBA" id="ARBA00022692"/>
    </source>
</evidence>
<evidence type="ECO:0000259" key="14">
    <source>
        <dbReference type="Pfam" id="PF01292"/>
    </source>
</evidence>
<evidence type="ECO:0000256" key="1">
    <source>
        <dbReference type="ARBA" id="ARBA00001971"/>
    </source>
</evidence>
<evidence type="ECO:0000256" key="9">
    <source>
        <dbReference type="ARBA" id="ARBA00022982"/>
    </source>
</evidence>
<organism evidence="15 16">
    <name type="scientific">Desulfolithobacter dissulfuricans</name>
    <dbReference type="NCBI Taxonomy" id="2795293"/>
    <lineage>
        <taxon>Bacteria</taxon>
        <taxon>Pseudomonadati</taxon>
        <taxon>Thermodesulfobacteriota</taxon>
        <taxon>Desulfobulbia</taxon>
        <taxon>Desulfobulbales</taxon>
        <taxon>Desulfobulbaceae</taxon>
        <taxon>Desulfolithobacter</taxon>
    </lineage>
</organism>
<evidence type="ECO:0000256" key="12">
    <source>
        <dbReference type="ARBA" id="ARBA00023136"/>
    </source>
</evidence>
<feature type="transmembrane region" description="Helical" evidence="13">
    <location>
        <begin position="69"/>
        <end position="88"/>
    </location>
</feature>
<keyword evidence="10 13" id="KW-1133">Transmembrane helix</keyword>
<dbReference type="GO" id="GO:0022904">
    <property type="term" value="P:respiratory electron transport chain"/>
    <property type="evidence" value="ECO:0007669"/>
    <property type="project" value="InterPro"/>
</dbReference>
<feature type="transmembrane region" description="Helical" evidence="13">
    <location>
        <begin position="145"/>
        <end position="167"/>
    </location>
</feature>
<keyword evidence="6" id="KW-0349">Heme</keyword>
<dbReference type="KEGG" id="ddu:GF1_07580"/>
<dbReference type="AlphaFoldDB" id="A0A915XJ74"/>
<keyword evidence="7 13" id="KW-0812">Transmembrane</keyword>
<gene>
    <name evidence="15" type="primary">fdhC</name>
    <name evidence="15" type="ORF">GF1_07580</name>
</gene>
<dbReference type="GO" id="GO:0005886">
    <property type="term" value="C:plasma membrane"/>
    <property type="evidence" value="ECO:0007669"/>
    <property type="project" value="UniProtKB-SubCell"/>
</dbReference>
<keyword evidence="5" id="KW-1003">Cell membrane</keyword>
<evidence type="ECO:0000256" key="13">
    <source>
        <dbReference type="SAM" id="Phobius"/>
    </source>
</evidence>
<dbReference type="Gene3D" id="1.20.950.20">
    <property type="entry name" value="Transmembrane di-heme cytochromes, Chain C"/>
    <property type="match status" value="1"/>
</dbReference>
<evidence type="ECO:0000256" key="8">
    <source>
        <dbReference type="ARBA" id="ARBA00022723"/>
    </source>
</evidence>
<feature type="transmembrane region" description="Helical" evidence="13">
    <location>
        <begin position="109"/>
        <end position="133"/>
    </location>
</feature>
<reference evidence="15" key="1">
    <citation type="submission" date="2020-12" db="EMBL/GenBank/DDBJ databases">
        <title>Desulfobium dissulfuricans gen. nov., sp. nov., a novel mesophilic, sulfate-reducing bacterium isolated from a deep-sea hydrothermal vent.</title>
        <authorList>
            <person name="Hashimoto Y."/>
            <person name="Tame A."/>
            <person name="Sawayama S."/>
            <person name="Miyazaki J."/>
            <person name="Takai K."/>
            <person name="Nakagawa S."/>
        </authorList>
    </citation>
    <scope>NUCLEOTIDE SEQUENCE</scope>
    <source>
        <strain evidence="15">GF1</strain>
    </source>
</reference>
<dbReference type="InterPro" id="IPR006471">
    <property type="entry name" value="Formate_DH_gsu"/>
</dbReference>
<evidence type="ECO:0000313" key="15">
    <source>
        <dbReference type="EMBL" id="BCO08382.1"/>
    </source>
</evidence>
<dbReference type="GO" id="GO:0009326">
    <property type="term" value="C:formate dehydrogenase complex"/>
    <property type="evidence" value="ECO:0007669"/>
    <property type="project" value="InterPro"/>
</dbReference>
<dbReference type="Proteomes" id="UP001063350">
    <property type="component" value="Chromosome"/>
</dbReference>
<keyword evidence="12 13" id="KW-0472">Membrane</keyword>
<evidence type="ECO:0000256" key="3">
    <source>
        <dbReference type="ARBA" id="ARBA00010747"/>
    </source>
</evidence>
<keyword evidence="4" id="KW-0813">Transport</keyword>
<evidence type="ECO:0000256" key="11">
    <source>
        <dbReference type="ARBA" id="ARBA00023004"/>
    </source>
</evidence>
<comment type="subcellular location">
    <subcellularLocation>
        <location evidence="2">Cell membrane</location>
        <topology evidence="2">Multi-pass membrane protein</topology>
    </subcellularLocation>
</comment>
<feature type="domain" description="Cytochrome b561 bacterial/Ni-hydrogenase" evidence="14">
    <location>
        <begin position="103"/>
        <end position="272"/>
    </location>
</feature>
<name>A0A915XJ74_9BACT</name>
<sequence>MKTYSLSIGAGLLVLVTGFVYAGSVQLLSGFGSAPSTASLHQFNQLITGDWQVYGQQFTNLQAFLFNRAFLLIITIVPTVFLLHYLTIGPKVFAHDGDQVYYFSLFTRIIHLIGAVSFSLLVITGLMIIFGKFFGGGTPVHTARLVHIASAAILAVDVPIMFAIWFVDMLPRPYDLAWFLILGGYLSKKKKPVPAGKFNAGQKIWFWLCTLGSGGMMYTGYLLYTFQGPVDQLRLMVIIHNFLGMALVAFFLTHLYMSLFAIKGSIQSMITGYKPREEVEILHSRYKI</sequence>
<evidence type="ECO:0000256" key="5">
    <source>
        <dbReference type="ARBA" id="ARBA00022475"/>
    </source>
</evidence>
<keyword evidence="8" id="KW-0479">Metal-binding</keyword>
<dbReference type="GO" id="GO:0015944">
    <property type="term" value="P:formate oxidation"/>
    <property type="evidence" value="ECO:0007669"/>
    <property type="project" value="TreeGrafter"/>
</dbReference>
<keyword evidence="9" id="KW-0249">Electron transport</keyword>
<evidence type="ECO:0000256" key="6">
    <source>
        <dbReference type="ARBA" id="ARBA00022617"/>
    </source>
</evidence>
<dbReference type="GO" id="GO:0036397">
    <property type="term" value="F:formate dehydrogenase (quinone) activity"/>
    <property type="evidence" value="ECO:0007669"/>
    <property type="project" value="TreeGrafter"/>
</dbReference>
<evidence type="ECO:0000256" key="2">
    <source>
        <dbReference type="ARBA" id="ARBA00004651"/>
    </source>
</evidence>
<dbReference type="GO" id="GO:0009055">
    <property type="term" value="F:electron transfer activity"/>
    <property type="evidence" value="ECO:0007669"/>
    <property type="project" value="InterPro"/>
</dbReference>
<keyword evidence="16" id="KW-1185">Reference proteome</keyword>
<feature type="transmembrane region" description="Helical" evidence="13">
    <location>
        <begin position="204"/>
        <end position="226"/>
    </location>
</feature>
<dbReference type="PANTHER" id="PTHR30074">
    <property type="entry name" value="FORMATE DEHYDROGENASE, NITRATE-INDUCIBLE, CYTOCHROME B556 FDN SUBUNIT"/>
    <property type="match status" value="1"/>
</dbReference>
<comment type="cofactor">
    <cofactor evidence="1">
        <name>heme</name>
        <dbReference type="ChEBI" id="CHEBI:30413"/>
    </cofactor>
</comment>
<dbReference type="PANTHER" id="PTHR30074:SF6">
    <property type="entry name" value="FORMATE DEHYDROGENASE GAMMA SUBUNIT"/>
    <property type="match status" value="1"/>
</dbReference>
<accession>A0A915XJ74</accession>
<dbReference type="NCBIfam" id="TIGR01583">
    <property type="entry name" value="formate-DH-gamm"/>
    <property type="match status" value="1"/>
</dbReference>
<dbReference type="InterPro" id="IPR051817">
    <property type="entry name" value="FDH_cytochrome_b556_subunit"/>
</dbReference>
<comment type="similarity">
    <text evidence="3">Belongs to the formate dehydrogenase gamma subunit family.</text>
</comment>
<dbReference type="GO" id="GO:0046872">
    <property type="term" value="F:metal ion binding"/>
    <property type="evidence" value="ECO:0007669"/>
    <property type="project" value="UniProtKB-KW"/>
</dbReference>
<dbReference type="SUPFAM" id="SSF81342">
    <property type="entry name" value="Transmembrane di-heme cytochromes"/>
    <property type="match status" value="1"/>
</dbReference>